<protein>
    <submittedName>
        <fullName evidence="2">Uncharacterized protein</fullName>
    </submittedName>
</protein>
<feature type="region of interest" description="Disordered" evidence="1">
    <location>
        <begin position="17"/>
        <end position="51"/>
    </location>
</feature>
<sequence length="51" mass="5553">MTVGENCEICGDLRSDKKHEASRKGFLRSADYDGNGDDDDEVIGSDDGDED</sequence>
<evidence type="ECO:0000256" key="1">
    <source>
        <dbReference type="SAM" id="MobiDB-lite"/>
    </source>
</evidence>
<dbReference type="EMBL" id="UYRT01079035">
    <property type="protein sequence ID" value="VDN19842.1"/>
    <property type="molecule type" value="Genomic_DNA"/>
</dbReference>
<organism evidence="2 3">
    <name type="scientific">Gongylonema pulchrum</name>
    <dbReference type="NCBI Taxonomy" id="637853"/>
    <lineage>
        <taxon>Eukaryota</taxon>
        <taxon>Metazoa</taxon>
        <taxon>Ecdysozoa</taxon>
        <taxon>Nematoda</taxon>
        <taxon>Chromadorea</taxon>
        <taxon>Rhabditida</taxon>
        <taxon>Spirurina</taxon>
        <taxon>Spiruromorpha</taxon>
        <taxon>Spiruroidea</taxon>
        <taxon>Gongylonematidae</taxon>
        <taxon>Gongylonema</taxon>
    </lineage>
</organism>
<name>A0A3P7PIJ8_9BILA</name>
<accession>A0A3P7PIJ8</accession>
<dbReference type="AlphaFoldDB" id="A0A3P7PIJ8"/>
<dbReference type="Proteomes" id="UP000271098">
    <property type="component" value="Unassembled WGS sequence"/>
</dbReference>
<reference evidence="2 3" key="1">
    <citation type="submission" date="2018-11" db="EMBL/GenBank/DDBJ databases">
        <authorList>
            <consortium name="Pathogen Informatics"/>
        </authorList>
    </citation>
    <scope>NUCLEOTIDE SEQUENCE [LARGE SCALE GENOMIC DNA]</scope>
</reference>
<feature type="compositionally biased region" description="Acidic residues" evidence="1">
    <location>
        <begin position="34"/>
        <end position="51"/>
    </location>
</feature>
<gene>
    <name evidence="2" type="ORF">GPUH_LOCUS12097</name>
</gene>
<keyword evidence="3" id="KW-1185">Reference proteome</keyword>
<evidence type="ECO:0000313" key="2">
    <source>
        <dbReference type="EMBL" id="VDN19842.1"/>
    </source>
</evidence>
<evidence type="ECO:0000313" key="3">
    <source>
        <dbReference type="Proteomes" id="UP000271098"/>
    </source>
</evidence>
<proteinExistence type="predicted"/>